<sequence length="102" mass="11524">MNSMNEEMTRRFVDALLAKGEQYVQEAEERIATLKETLADEERDLVILIENLAQLKAKTAGVGEPREEADESDDKKQDEENEDSDGSEEDTTPGMRKRSNSC</sequence>
<organism evidence="2 3">
    <name type="scientific">Steinernema carpocapsae</name>
    <name type="common">Entomopathogenic nematode</name>
    <dbReference type="NCBI Taxonomy" id="34508"/>
    <lineage>
        <taxon>Eukaryota</taxon>
        <taxon>Metazoa</taxon>
        <taxon>Ecdysozoa</taxon>
        <taxon>Nematoda</taxon>
        <taxon>Chromadorea</taxon>
        <taxon>Rhabditida</taxon>
        <taxon>Tylenchina</taxon>
        <taxon>Panagrolaimomorpha</taxon>
        <taxon>Strongyloidoidea</taxon>
        <taxon>Steinernematidae</taxon>
        <taxon>Steinernema</taxon>
    </lineage>
</organism>
<dbReference type="Proteomes" id="UP000298663">
    <property type="component" value="Chromosome X"/>
</dbReference>
<proteinExistence type="predicted"/>
<evidence type="ECO:0000256" key="1">
    <source>
        <dbReference type="SAM" id="MobiDB-lite"/>
    </source>
</evidence>
<comment type="caution">
    <text evidence="2">The sequence shown here is derived from an EMBL/GenBank/DDBJ whole genome shotgun (WGS) entry which is preliminary data.</text>
</comment>
<gene>
    <name evidence="2" type="ORF">L596_000947</name>
</gene>
<name>A0A4U8UKW2_STECR</name>
<reference evidence="2 3" key="2">
    <citation type="journal article" date="2019" name="G3 (Bethesda)">
        <title>Hybrid Assembly of the Genome of the Entomopathogenic Nematode Steinernema carpocapsae Identifies the X-Chromosome.</title>
        <authorList>
            <person name="Serra L."/>
            <person name="Macchietto M."/>
            <person name="Macias-Munoz A."/>
            <person name="McGill C.J."/>
            <person name="Rodriguez I.M."/>
            <person name="Rodriguez B."/>
            <person name="Murad R."/>
            <person name="Mortazavi A."/>
        </authorList>
    </citation>
    <scope>NUCLEOTIDE SEQUENCE [LARGE SCALE GENOMIC DNA]</scope>
    <source>
        <strain evidence="2 3">ALL</strain>
    </source>
</reference>
<reference evidence="2 3" key="1">
    <citation type="journal article" date="2015" name="Genome Biol.">
        <title>Comparative genomics of Steinernema reveals deeply conserved gene regulatory networks.</title>
        <authorList>
            <person name="Dillman A.R."/>
            <person name="Macchietto M."/>
            <person name="Porter C.F."/>
            <person name="Rogers A."/>
            <person name="Williams B."/>
            <person name="Antoshechkin I."/>
            <person name="Lee M.M."/>
            <person name="Goodwin Z."/>
            <person name="Lu X."/>
            <person name="Lewis E.E."/>
            <person name="Goodrich-Blair H."/>
            <person name="Stock S.P."/>
            <person name="Adams B.J."/>
            <person name="Sternberg P.W."/>
            <person name="Mortazavi A."/>
        </authorList>
    </citation>
    <scope>NUCLEOTIDE SEQUENCE [LARGE SCALE GENOMIC DNA]</scope>
    <source>
        <strain evidence="2 3">ALL</strain>
    </source>
</reference>
<evidence type="ECO:0000313" key="2">
    <source>
        <dbReference type="EMBL" id="TMS33179.1"/>
    </source>
</evidence>
<evidence type="ECO:0000313" key="3">
    <source>
        <dbReference type="Proteomes" id="UP000298663"/>
    </source>
</evidence>
<accession>A0A4U8UKW2</accession>
<dbReference type="EMBL" id="CM016762">
    <property type="protein sequence ID" value="TMS33179.1"/>
    <property type="molecule type" value="Genomic_DNA"/>
</dbReference>
<protein>
    <submittedName>
        <fullName evidence="2">Uncharacterized protein</fullName>
    </submittedName>
</protein>
<feature type="region of interest" description="Disordered" evidence="1">
    <location>
        <begin position="56"/>
        <end position="102"/>
    </location>
</feature>
<dbReference type="EMBL" id="AZBU02000001">
    <property type="protein sequence ID" value="TMS33179.1"/>
    <property type="molecule type" value="Genomic_DNA"/>
</dbReference>
<dbReference type="AlphaFoldDB" id="A0A4U8UKW2"/>
<keyword evidence="3" id="KW-1185">Reference proteome</keyword>
<feature type="compositionally biased region" description="Acidic residues" evidence="1">
    <location>
        <begin position="79"/>
        <end position="91"/>
    </location>
</feature>